<dbReference type="InterPro" id="IPR048260">
    <property type="entry name" value="Cytochrome_b_C_euk/bac"/>
</dbReference>
<organism evidence="23">
    <name type="scientific">Callogobius okinawae</name>
    <dbReference type="NCBI Taxonomy" id="1642128"/>
    <lineage>
        <taxon>Eukaryota</taxon>
        <taxon>Metazoa</taxon>
        <taxon>Chordata</taxon>
        <taxon>Craniata</taxon>
        <taxon>Vertebrata</taxon>
        <taxon>Euteleostomi</taxon>
        <taxon>Actinopterygii</taxon>
        <taxon>Neopterygii</taxon>
        <taxon>Teleostei</taxon>
        <taxon>Neoteleostei</taxon>
        <taxon>Acanthomorphata</taxon>
        <taxon>Gobiaria</taxon>
        <taxon>Gobiiformes</taxon>
        <taxon>Gobioidei</taxon>
        <taxon>Gobiidae</taxon>
        <taxon>Gobiinae</taxon>
        <taxon>Callogobius</taxon>
    </lineage>
</organism>
<keyword evidence="11 20" id="KW-0249">Electron transport</keyword>
<comment type="cofactor">
    <cofactor evidence="19">
        <name>heme</name>
        <dbReference type="ChEBI" id="CHEBI:30413"/>
    </cofactor>
    <text evidence="19">Binds 2 heme groups non-covalently.</text>
</comment>
<feature type="binding site" description="axial binding residue" evidence="19">
    <location>
        <position position="182"/>
    </location>
    <ligand>
        <name>heme b</name>
        <dbReference type="ChEBI" id="CHEBI:60344"/>
        <label>b562</label>
    </ligand>
    <ligandPart>
        <name>Fe</name>
        <dbReference type="ChEBI" id="CHEBI:18248"/>
    </ligandPart>
</feature>
<evidence type="ECO:0000256" key="10">
    <source>
        <dbReference type="ARBA" id="ARBA00022792"/>
    </source>
</evidence>
<proteinExistence type="inferred from homology"/>
<keyword evidence="12 20" id="KW-1133">Transmembrane helix</keyword>
<dbReference type="SUPFAM" id="SSF81342">
    <property type="entry name" value="Transmembrane di-heme cytochromes"/>
    <property type="match status" value="1"/>
</dbReference>
<dbReference type="GO" id="GO:0046872">
    <property type="term" value="F:metal ion binding"/>
    <property type="evidence" value="ECO:0007669"/>
    <property type="project" value="UniProtKB-UniRule"/>
</dbReference>
<evidence type="ECO:0000256" key="4">
    <source>
        <dbReference type="ARBA" id="ARBA00013531"/>
    </source>
</evidence>
<dbReference type="FunFam" id="1.20.810.10:FF:000002">
    <property type="entry name" value="Cytochrome b"/>
    <property type="match status" value="1"/>
</dbReference>
<dbReference type="PANTHER" id="PTHR19271">
    <property type="entry name" value="CYTOCHROME B"/>
    <property type="match status" value="1"/>
</dbReference>
<evidence type="ECO:0000256" key="11">
    <source>
        <dbReference type="ARBA" id="ARBA00022982"/>
    </source>
</evidence>
<dbReference type="Gene3D" id="1.20.810.10">
    <property type="entry name" value="Cytochrome Bc1 Complex, Chain C"/>
    <property type="match status" value="1"/>
</dbReference>
<dbReference type="CDD" id="cd00290">
    <property type="entry name" value="cytochrome_b_C"/>
    <property type="match status" value="1"/>
</dbReference>
<evidence type="ECO:0000256" key="19">
    <source>
        <dbReference type="PIRSR" id="PIRSR038885-2"/>
    </source>
</evidence>
<dbReference type="GO" id="GO:0005743">
    <property type="term" value="C:mitochondrial inner membrane"/>
    <property type="evidence" value="ECO:0007669"/>
    <property type="project" value="UniProtKB-SubCell"/>
</dbReference>
<evidence type="ECO:0000256" key="14">
    <source>
        <dbReference type="ARBA" id="ARBA00023075"/>
    </source>
</evidence>
<dbReference type="GO" id="GO:0045275">
    <property type="term" value="C:respiratory chain complex III"/>
    <property type="evidence" value="ECO:0007669"/>
    <property type="project" value="InterPro"/>
</dbReference>
<comment type="subcellular location">
    <subcellularLocation>
        <location evidence="2">Mitochondrion inner membrane</location>
        <topology evidence="2">Multi-pass membrane protein</topology>
    </subcellularLocation>
</comment>
<keyword evidence="9 19" id="KW-0479">Metal-binding</keyword>
<feature type="binding site" description="axial binding residue" evidence="19">
    <location>
        <position position="196"/>
    </location>
    <ligand>
        <name>heme b</name>
        <dbReference type="ChEBI" id="CHEBI:60344"/>
        <label>b566</label>
    </ligand>
    <ligandPart>
        <name>Fe</name>
        <dbReference type="ChEBI" id="CHEBI:18248"/>
    </ligandPart>
</feature>
<keyword evidence="15 20" id="KW-0496">Mitochondrion</keyword>
<dbReference type="InterPro" id="IPR048259">
    <property type="entry name" value="Cytochrome_b_N_euk/bac"/>
</dbReference>
<keyword evidence="14" id="KW-0830">Ubiquinone</keyword>
<dbReference type="PANTHER" id="PTHR19271:SF16">
    <property type="entry name" value="CYTOCHROME B"/>
    <property type="match status" value="1"/>
</dbReference>
<dbReference type="InterPro" id="IPR036150">
    <property type="entry name" value="Cyt_b/b6_C_sf"/>
</dbReference>
<dbReference type="AlphaFoldDB" id="A0A5K7TMX1"/>
<dbReference type="SUPFAM" id="SSF81648">
    <property type="entry name" value="a domain/subunit of cytochrome bc1 complex (Ubiquinol-cytochrome c reductase)"/>
    <property type="match status" value="1"/>
</dbReference>
<feature type="transmembrane region" description="Helical" evidence="20">
    <location>
        <begin position="145"/>
        <end position="166"/>
    </location>
</feature>
<dbReference type="GO" id="GO:0016491">
    <property type="term" value="F:oxidoreductase activity"/>
    <property type="evidence" value="ECO:0007669"/>
    <property type="project" value="UniProtKB-UniRule"/>
</dbReference>
<dbReference type="Pfam" id="PF00032">
    <property type="entry name" value="Cytochrom_B_C"/>
    <property type="match status" value="1"/>
</dbReference>
<dbReference type="InterPro" id="IPR005798">
    <property type="entry name" value="Cyt_b/b6_C"/>
</dbReference>
<keyword evidence="10" id="KW-0999">Mitochondrion inner membrane</keyword>
<evidence type="ECO:0000256" key="12">
    <source>
        <dbReference type="ARBA" id="ARBA00022989"/>
    </source>
</evidence>
<geneLocation type="mitochondrion" evidence="23"/>
<dbReference type="GO" id="GO:0006122">
    <property type="term" value="P:mitochondrial electron transport, ubiquinol to cytochrome c"/>
    <property type="evidence" value="ECO:0007669"/>
    <property type="project" value="TreeGrafter"/>
</dbReference>
<evidence type="ECO:0000256" key="17">
    <source>
        <dbReference type="ARBA" id="ARBA00061233"/>
    </source>
</evidence>
<feature type="transmembrane region" description="Helical" evidence="20">
    <location>
        <begin position="29"/>
        <end position="52"/>
    </location>
</feature>
<feature type="transmembrane region" description="Helical" evidence="20">
    <location>
        <begin position="320"/>
        <end position="341"/>
    </location>
</feature>
<dbReference type="InterPro" id="IPR005797">
    <property type="entry name" value="Cyt_b/b6_N"/>
</dbReference>
<feature type="transmembrane region" description="Helical" evidence="20">
    <location>
        <begin position="347"/>
        <end position="372"/>
    </location>
</feature>
<evidence type="ECO:0000256" key="5">
    <source>
        <dbReference type="ARBA" id="ARBA00022448"/>
    </source>
</evidence>
<evidence type="ECO:0000256" key="2">
    <source>
        <dbReference type="ARBA" id="ARBA00004448"/>
    </source>
</evidence>
<evidence type="ECO:0000259" key="22">
    <source>
        <dbReference type="PROSITE" id="PS51003"/>
    </source>
</evidence>
<feature type="transmembrane region" description="Helical" evidence="20">
    <location>
        <begin position="113"/>
        <end position="133"/>
    </location>
</feature>
<evidence type="ECO:0000256" key="3">
    <source>
        <dbReference type="ARBA" id="ARBA00011660"/>
    </source>
</evidence>
<evidence type="ECO:0000313" key="23">
    <source>
        <dbReference type="EMBL" id="BBH36927.1"/>
    </source>
</evidence>
<evidence type="ECO:0000256" key="20">
    <source>
        <dbReference type="RuleBase" id="RU362117"/>
    </source>
</evidence>
<sequence length="380" mass="42469">MASLRKTHPLLKIANDALVDLPAPSNISAWWNFGSLLGLCLIAQIVTGLFLAMHYTSDVATAFSSVAHICRDVNFGWLIRNMHANGASFFFICIYLHIGRGLYYGSYLYKETWNIGVILLLLVMMTAFVGYVLPWGQMSFWGATVITNLLSAVPYVGTSLVQWIWGGFSVDHATLTRFFAFHFLLPFVILAVTVLHLLFLHETGSNNPTGLNSDADKVPFHPYFSYKDLLGFAIMLLALTSLALFTPNYLGDPDNFIPANPLVTPPHIKPEWYFLFAYTILRSIPNKLGGVLALLASILVLMLVPFLHVSKQRSLTFRPLSQILFWTLVADVMILTWIGGMPVEHPYIIIGQIASVLYFSIFLGLFPMAAWLENKLLLSS</sequence>
<feature type="transmembrane region" description="Helical" evidence="20">
    <location>
        <begin position="178"/>
        <end position="200"/>
    </location>
</feature>
<dbReference type="GO" id="GO:0008121">
    <property type="term" value="F:quinol-cytochrome-c reductase activity"/>
    <property type="evidence" value="ECO:0007669"/>
    <property type="project" value="InterPro"/>
</dbReference>
<keyword evidence="6 19" id="KW-0349">Heme</keyword>
<comment type="function">
    <text evidence="1 20">Component of the ubiquinol-cytochrome c reductase complex (complex III or cytochrome b-c1 complex) that is part of the mitochondrial respiratory chain. The b-c1 complex mediates electron transfer from ubiquinol to cytochrome c. Contributes to the generation of a proton gradient across the mitochondrial membrane that is then used for ATP synthesis.</text>
</comment>
<keyword evidence="8 20" id="KW-0812">Transmembrane</keyword>
<feature type="binding site" description="axial binding residue" evidence="19">
    <location>
        <position position="97"/>
    </location>
    <ligand>
        <name>heme b</name>
        <dbReference type="ChEBI" id="CHEBI:60344"/>
        <label>b566</label>
    </ligand>
    <ligandPart>
        <name>Fe</name>
        <dbReference type="ChEBI" id="CHEBI:18248"/>
    </ligandPart>
</feature>
<gene>
    <name evidence="23" type="primary">Cyt b</name>
</gene>
<feature type="transmembrane region" description="Helical" evidence="20">
    <location>
        <begin position="288"/>
        <end position="308"/>
    </location>
</feature>
<evidence type="ECO:0000256" key="16">
    <source>
        <dbReference type="ARBA" id="ARBA00023136"/>
    </source>
</evidence>
<comment type="similarity">
    <text evidence="17 20">Belongs to the cytochrome b family.</text>
</comment>
<feature type="transmembrane region" description="Helical" evidence="20">
    <location>
        <begin position="229"/>
        <end position="250"/>
    </location>
</feature>
<protein>
    <recommendedName>
        <fullName evidence="4 20">Cytochrome b</fullName>
    </recommendedName>
</protein>
<dbReference type="InterPro" id="IPR016174">
    <property type="entry name" value="Di-haem_cyt_TM"/>
</dbReference>
<keyword evidence="5 20" id="KW-0813">Transport</keyword>
<feature type="binding site" evidence="18">
    <location>
        <position position="201"/>
    </location>
    <ligand>
        <name>a ubiquinone</name>
        <dbReference type="ChEBI" id="CHEBI:16389"/>
    </ligand>
</feature>
<comment type="subunit">
    <text evidence="3">The cytochrome bc1 complex contains 3 respiratory subunits (MT-CYB, CYC1 and UQCRFS1), 2 core proteins (UQCRC1 and UQCRC2) and probably 6 low-molecular weight proteins.</text>
</comment>
<evidence type="ECO:0000256" key="18">
    <source>
        <dbReference type="PIRSR" id="PIRSR038885-1"/>
    </source>
</evidence>
<keyword evidence="13 19" id="KW-0408">Iron</keyword>
<evidence type="ECO:0000259" key="21">
    <source>
        <dbReference type="PROSITE" id="PS51002"/>
    </source>
</evidence>
<feature type="domain" description="Cytochrome b/b6 N-terminal region profile" evidence="21">
    <location>
        <begin position="1"/>
        <end position="209"/>
    </location>
</feature>
<dbReference type="InterPro" id="IPR030689">
    <property type="entry name" value="Cytochrome_b"/>
</dbReference>
<feature type="binding site" description="axial binding residue" evidence="19">
    <location>
        <position position="83"/>
    </location>
    <ligand>
        <name>heme b</name>
        <dbReference type="ChEBI" id="CHEBI:60344"/>
        <label>b562</label>
    </ligand>
    <ligandPart>
        <name>Fe</name>
        <dbReference type="ChEBI" id="CHEBI:18248"/>
    </ligandPart>
</feature>
<evidence type="ECO:0000256" key="15">
    <source>
        <dbReference type="ARBA" id="ARBA00023128"/>
    </source>
</evidence>
<keyword evidence="16 20" id="KW-0472">Membrane</keyword>
<dbReference type="EMBL" id="AP019318">
    <property type="protein sequence ID" value="BBH36927.1"/>
    <property type="molecule type" value="Genomic_DNA"/>
</dbReference>
<name>A0A5K7TMX1_9GOBI</name>
<evidence type="ECO:0000256" key="8">
    <source>
        <dbReference type="ARBA" id="ARBA00022692"/>
    </source>
</evidence>
<feature type="transmembrane region" description="Helical" evidence="20">
    <location>
        <begin position="87"/>
        <end position="107"/>
    </location>
</feature>
<dbReference type="Pfam" id="PF00033">
    <property type="entry name" value="Cytochrome_B"/>
    <property type="match status" value="1"/>
</dbReference>
<keyword evidence="7 20" id="KW-0679">Respiratory chain</keyword>
<comment type="cofactor">
    <cofactor evidence="20">
        <name>heme b</name>
        <dbReference type="ChEBI" id="CHEBI:60344"/>
    </cofactor>
    <text evidence="20">Binds 2 heme groups non-covalently.</text>
</comment>
<dbReference type="PROSITE" id="PS51003">
    <property type="entry name" value="CYTB_CTER"/>
    <property type="match status" value="1"/>
</dbReference>
<evidence type="ECO:0000256" key="6">
    <source>
        <dbReference type="ARBA" id="ARBA00022617"/>
    </source>
</evidence>
<reference evidence="23" key="1">
    <citation type="journal article" date="2019" name="Zootaxa">
        <title>First record of Larsonella pumilus (Teleostei: Gobiidae) from Japan, with phylogenetic placement of the genus Larsonella.</title>
        <authorList>
            <person name="Hanahara N."/>
            <person name="Higashiji T."/>
            <person name="Shinzato C."/>
            <person name="Koyanagi R."/>
            <person name="Maeda K."/>
        </authorList>
    </citation>
    <scope>NUCLEOTIDE SEQUENCE</scope>
</reference>
<feature type="domain" description="Cytochrome b/b6 C-terminal region profile" evidence="22">
    <location>
        <begin position="210"/>
        <end position="380"/>
    </location>
</feature>
<dbReference type="PIRSF" id="PIRSF038885">
    <property type="entry name" value="COB"/>
    <property type="match status" value="1"/>
</dbReference>
<accession>A0A5K7TMX1</accession>
<evidence type="ECO:0000256" key="7">
    <source>
        <dbReference type="ARBA" id="ARBA00022660"/>
    </source>
</evidence>
<evidence type="ECO:0000256" key="13">
    <source>
        <dbReference type="ARBA" id="ARBA00023004"/>
    </source>
</evidence>
<dbReference type="InterPro" id="IPR027387">
    <property type="entry name" value="Cytb/b6-like_sf"/>
</dbReference>
<evidence type="ECO:0000256" key="9">
    <source>
        <dbReference type="ARBA" id="ARBA00022723"/>
    </source>
</evidence>
<dbReference type="CDD" id="cd00284">
    <property type="entry name" value="Cytochrome_b_N"/>
    <property type="match status" value="1"/>
</dbReference>
<dbReference type="PROSITE" id="PS51002">
    <property type="entry name" value="CYTB_NTER"/>
    <property type="match status" value="1"/>
</dbReference>
<evidence type="ECO:0000256" key="1">
    <source>
        <dbReference type="ARBA" id="ARBA00002566"/>
    </source>
</evidence>